<dbReference type="PANTHER" id="PTHR30627">
    <property type="entry name" value="PEPTIDOGLYCAN D,D-TRANSPEPTIDASE"/>
    <property type="match status" value="1"/>
</dbReference>
<name>A0A2T4RXT7_9STAP</name>
<dbReference type="GO" id="GO:0005886">
    <property type="term" value="C:plasma membrane"/>
    <property type="evidence" value="ECO:0007669"/>
    <property type="project" value="TreeGrafter"/>
</dbReference>
<dbReference type="PANTHER" id="PTHR30627:SF26">
    <property type="entry name" value="PENICILLIN-BINDING PROTEIN 2B"/>
    <property type="match status" value="1"/>
</dbReference>
<feature type="non-terminal residue" evidence="3">
    <location>
        <position position="134"/>
    </location>
</feature>
<evidence type="ECO:0000313" key="4">
    <source>
        <dbReference type="Proteomes" id="UP000240400"/>
    </source>
</evidence>
<protein>
    <submittedName>
        <fullName evidence="3">Penicillin-binding protein</fullName>
    </submittedName>
</protein>
<dbReference type="GO" id="GO:0071555">
    <property type="term" value="P:cell wall organization"/>
    <property type="evidence" value="ECO:0007669"/>
    <property type="project" value="TreeGrafter"/>
</dbReference>
<feature type="region of interest" description="Disordered" evidence="1">
    <location>
        <begin position="1"/>
        <end position="24"/>
    </location>
</feature>
<comment type="caution">
    <text evidence="3">The sequence shown here is derived from an EMBL/GenBank/DDBJ whole genome shotgun (WGS) entry which is preliminary data.</text>
</comment>
<dbReference type="Proteomes" id="UP000240400">
    <property type="component" value="Unassembled WGS sequence"/>
</dbReference>
<evidence type="ECO:0000259" key="2">
    <source>
        <dbReference type="Pfam" id="PF00905"/>
    </source>
</evidence>
<organism evidence="3 4">
    <name type="scientific">Staphylococcus nepalensis</name>
    <dbReference type="NCBI Taxonomy" id="214473"/>
    <lineage>
        <taxon>Bacteria</taxon>
        <taxon>Bacillati</taxon>
        <taxon>Bacillota</taxon>
        <taxon>Bacilli</taxon>
        <taxon>Bacillales</taxon>
        <taxon>Staphylococcaceae</taxon>
        <taxon>Staphylococcus</taxon>
    </lineage>
</organism>
<dbReference type="RefSeq" id="WP_275128326.1">
    <property type="nucleotide sequence ID" value="NZ_PZHR01001184.1"/>
</dbReference>
<dbReference type="InterPro" id="IPR001460">
    <property type="entry name" value="PCN-bd_Tpept"/>
</dbReference>
<sequence length="134" mass="14694">SIDNPVKNDTLYKGEKEFAGKPITEDTANKVKKELDLVVNSKKSHAQNFRVKGYRIGGKTGTAQVADSENGGYVKGPYPYFSSFIGHAPSKNPEIIVYAGMSLAQKNKQEAYAMNVSSAFNPIMENKLKYLNVG</sequence>
<dbReference type="InterPro" id="IPR012338">
    <property type="entry name" value="Beta-lactam/transpept-like"/>
</dbReference>
<feature type="domain" description="Penicillin-binding protein transpeptidase" evidence="2">
    <location>
        <begin position="12"/>
        <end position="124"/>
    </location>
</feature>
<evidence type="ECO:0000313" key="3">
    <source>
        <dbReference type="EMBL" id="PTK35329.1"/>
    </source>
</evidence>
<dbReference type="SUPFAM" id="SSF56601">
    <property type="entry name" value="beta-lactamase/transpeptidase-like"/>
    <property type="match status" value="1"/>
</dbReference>
<evidence type="ECO:0000256" key="1">
    <source>
        <dbReference type="SAM" id="MobiDB-lite"/>
    </source>
</evidence>
<dbReference type="Pfam" id="PF00905">
    <property type="entry name" value="Transpeptidase"/>
    <property type="match status" value="1"/>
</dbReference>
<gene>
    <name evidence="3" type="ORF">BUZ61_19470</name>
</gene>
<reference evidence="3 4" key="1">
    <citation type="journal article" date="2016" name="Front. Microbiol.">
        <title>Comprehensive Phylogenetic Analysis of Bovine Non-aureus Staphylococci Species Based on Whole-Genome Sequencing.</title>
        <authorList>
            <person name="Naushad S."/>
            <person name="Barkema H.W."/>
            <person name="Luby C."/>
            <person name="Condas L.A."/>
            <person name="Nobrega D.B."/>
            <person name="Carson D.A."/>
            <person name="De Buck J."/>
        </authorList>
    </citation>
    <scope>NUCLEOTIDE SEQUENCE [LARGE SCALE GENOMIC DNA]</scope>
    <source>
        <strain evidence="3 4">SNUC 4337</strain>
    </source>
</reference>
<feature type="compositionally biased region" description="Basic and acidic residues" evidence="1">
    <location>
        <begin position="10"/>
        <end position="24"/>
    </location>
</feature>
<accession>A0A2T4RXT7</accession>
<proteinExistence type="predicted"/>
<dbReference type="Gene3D" id="3.30.450.330">
    <property type="match status" value="1"/>
</dbReference>
<feature type="non-terminal residue" evidence="3">
    <location>
        <position position="1"/>
    </location>
</feature>
<dbReference type="EMBL" id="PZHR01001184">
    <property type="protein sequence ID" value="PTK35329.1"/>
    <property type="molecule type" value="Genomic_DNA"/>
</dbReference>
<dbReference type="GO" id="GO:0008658">
    <property type="term" value="F:penicillin binding"/>
    <property type="evidence" value="ECO:0007669"/>
    <property type="project" value="InterPro"/>
</dbReference>
<dbReference type="InterPro" id="IPR050515">
    <property type="entry name" value="Beta-lactam/transpept"/>
</dbReference>
<dbReference type="AlphaFoldDB" id="A0A2T4RXT7"/>